<keyword evidence="5 14" id="KW-0067">ATP-binding</keyword>
<evidence type="ECO:0000259" key="16">
    <source>
        <dbReference type="PROSITE" id="PS50002"/>
    </source>
</evidence>
<evidence type="ECO:0000256" key="2">
    <source>
        <dbReference type="ARBA" id="ARBA00022443"/>
    </source>
</evidence>
<evidence type="ECO:0000256" key="3">
    <source>
        <dbReference type="ARBA" id="ARBA00022553"/>
    </source>
</evidence>
<dbReference type="Gene3D" id="1.20.58.530">
    <property type="match status" value="1"/>
</dbReference>
<feature type="region of interest" description="Disordered" evidence="15">
    <location>
        <begin position="847"/>
        <end position="920"/>
    </location>
</feature>
<feature type="compositionally biased region" description="Pro residues" evidence="15">
    <location>
        <begin position="900"/>
        <end position="910"/>
    </location>
</feature>
<dbReference type="Proteomes" id="UP000694680">
    <property type="component" value="Chromosome 3"/>
</dbReference>
<keyword evidence="2 13" id="KW-0728">SH3 domain</keyword>
<dbReference type="Gene3D" id="1.20.120.720">
    <property type="entry name" value="Myosin VI head, motor domain, U50 subdomain"/>
    <property type="match status" value="1"/>
</dbReference>
<dbReference type="GO" id="GO:0006897">
    <property type="term" value="P:endocytosis"/>
    <property type="evidence" value="ECO:0007669"/>
    <property type="project" value="TreeGrafter"/>
</dbReference>
<dbReference type="GO" id="GO:0005524">
    <property type="term" value="F:ATP binding"/>
    <property type="evidence" value="ECO:0007669"/>
    <property type="project" value="UniProtKB-UniRule"/>
</dbReference>
<dbReference type="Ensembl" id="ENSGWIT00000057420.1">
    <property type="protein sequence ID" value="ENSGWIP00000053245.1"/>
    <property type="gene ID" value="ENSGWIG00000024984.1"/>
</dbReference>
<evidence type="ECO:0000256" key="9">
    <source>
        <dbReference type="ARBA" id="ARBA00023175"/>
    </source>
</evidence>
<dbReference type="PROSITE" id="PS51456">
    <property type="entry name" value="MYOSIN_MOTOR"/>
    <property type="match status" value="1"/>
</dbReference>
<dbReference type="Gene3D" id="1.20.5.4820">
    <property type="match status" value="1"/>
</dbReference>
<feature type="domain" description="TH1" evidence="18">
    <location>
        <begin position="628"/>
        <end position="811"/>
    </location>
</feature>
<evidence type="ECO:0000256" key="4">
    <source>
        <dbReference type="ARBA" id="ARBA00022741"/>
    </source>
</evidence>
<accession>A0A8C5NGA1</accession>
<dbReference type="GO" id="GO:0005886">
    <property type="term" value="C:plasma membrane"/>
    <property type="evidence" value="ECO:0007669"/>
    <property type="project" value="TreeGrafter"/>
</dbReference>
<dbReference type="AlphaFoldDB" id="A0A8C5NGA1"/>
<keyword evidence="7" id="KW-0040">ANK repeat</keyword>
<evidence type="ECO:0000256" key="1">
    <source>
        <dbReference type="ARBA" id="ARBA00008314"/>
    </source>
</evidence>
<dbReference type="Gene3D" id="3.40.850.10">
    <property type="entry name" value="Kinesin motor domain"/>
    <property type="match status" value="1"/>
</dbReference>
<name>A0A8C5NGA1_GOUWI</name>
<feature type="compositionally biased region" description="Polar residues" evidence="15">
    <location>
        <begin position="847"/>
        <end position="856"/>
    </location>
</feature>
<dbReference type="InterPro" id="IPR036961">
    <property type="entry name" value="Kinesin_motor_dom_sf"/>
</dbReference>
<dbReference type="GO" id="GO:0000146">
    <property type="term" value="F:microfilament motor activity"/>
    <property type="evidence" value="ECO:0007669"/>
    <property type="project" value="TreeGrafter"/>
</dbReference>
<dbReference type="FunFam" id="1.20.120.720:FF:000010">
    <property type="entry name" value="Unconventional myosin-Ie"/>
    <property type="match status" value="1"/>
</dbReference>
<evidence type="ECO:0000256" key="13">
    <source>
        <dbReference type="PROSITE-ProRule" id="PRU00192"/>
    </source>
</evidence>
<dbReference type="FunFam" id="1.10.10.820:FF:000001">
    <property type="entry name" value="Myosin heavy chain"/>
    <property type="match status" value="1"/>
</dbReference>
<dbReference type="GO" id="GO:0051015">
    <property type="term" value="F:actin filament binding"/>
    <property type="evidence" value="ECO:0007669"/>
    <property type="project" value="TreeGrafter"/>
</dbReference>
<dbReference type="CDD" id="cd11827">
    <property type="entry name" value="SH3_MyoIe_If_like"/>
    <property type="match status" value="1"/>
</dbReference>
<dbReference type="InterPro" id="IPR035507">
    <property type="entry name" value="Ie/If_SH3"/>
</dbReference>
<keyword evidence="9 14" id="KW-0505">Motor protein</keyword>
<feature type="binding site" evidence="14">
    <location>
        <begin position="20"/>
        <end position="27"/>
    </location>
    <ligand>
        <name>ATP</name>
        <dbReference type="ChEBI" id="CHEBI:30616"/>
    </ligand>
</feature>
<proteinExistence type="inferred from homology"/>
<dbReference type="Gene3D" id="1.10.10.820">
    <property type="match status" value="1"/>
</dbReference>
<dbReference type="PROSITE" id="PS50096">
    <property type="entry name" value="IQ"/>
    <property type="match status" value="1"/>
</dbReference>
<feature type="region of interest" description="Actin-binding" evidence="14">
    <location>
        <begin position="467"/>
        <end position="489"/>
    </location>
</feature>
<evidence type="ECO:0000256" key="12">
    <source>
        <dbReference type="ARBA" id="ARBA00040640"/>
    </source>
</evidence>
<keyword evidence="6" id="KW-0112">Calmodulin-binding</keyword>
<evidence type="ECO:0000256" key="14">
    <source>
        <dbReference type="PROSITE-ProRule" id="PRU00782"/>
    </source>
</evidence>
<dbReference type="SUPFAM" id="SSF50044">
    <property type="entry name" value="SH3-domain"/>
    <property type="match status" value="1"/>
</dbReference>
<dbReference type="PRINTS" id="PR00452">
    <property type="entry name" value="SH3DOMAIN"/>
</dbReference>
<sequence length="974" mass="111746">MVFTQTPSFNSTFYYLLFSGESGAGKTVAAKYIMGYISRVSGGGPRVQHVKDIILQSNPLLEAFGNAKTLRNNNSSRFGKYFEIQFSSGGEPDGGKISNFLLEKSRVVTRNPGERSFHIFYQLIEGASAEQKNSLGITSLDYYSYLNQSESYKVDDINDKNDYQETVVGSESICLNCINTLLLHLGNISFKESGNYAAVESEEFLAFPAFLLGIDQNRLKEKLTSRKMDSKWGSKVESIDVTLNVEQACYTRDALSKALHSRVFDFLVESINKAMVKDHQELNIGVLDIYGFEIFQKNGFEQFCINFVNEKLQQIFIELTLKAEQEEYVQEGIKWTPIEYFNNKIVCDLIESKVNDPPGIMCILDDVCATMHAVGEGADQTMLQKLRMQINTHEHFNSWNQGFIIHHYAGKVSYDAEGFCERNRDVLFTDLIELMQSSTTNTPNKDLKITHTLFEKQSFLEFTGKQANDLVSTLMKCTPHYIRCIKPNETKKPRDWEDSRIKHQVEYLGLKENIRVRRAGYAYRRVFRKFLNRYAILTKETWPTWRGDEKQGVLHLLRSVNMDQDQFQLGRSKIFVKAPESLFLLEETRERKFDGYARAIQKAWRKYVARKKYVQMREEASDLLLNRKERRRCSLNRNFVGDYLGMDDRPELRQFLGKREKIDFADKVTKYDRRFKGIKRDLILTPKYVYLIGREKVKQGPEKGQVTEVLKRQIEVEKILAVSLSTLQDDFMILHEQEYDSLLECIFKTEFISLLARRFEEKTRRKLPLKFNNTLELKLKKENWGFLSGGGGSRQVVFVQGQGDLLYLKPSNKSLQVSIGPGLPKNTLAHQNGGLKNTNHIANLRNSQRNSSSAHSNHPHLPTNVNQLKERSSSNRPQPNLDCLRVPDQGAAGAHRPSVSRPPPGGGRPKPAPKPKPHVPQCKAQYAYDAQDTDELSFNADDVIDIIKEDASGWWMGRLRGKQGLFPNNYVMKM</sequence>
<comment type="similarity">
    <text evidence="1 14">Belongs to the TRAFAC class myosin-kinesin ATPase superfamily. Myosin family.</text>
</comment>
<reference evidence="19" key="1">
    <citation type="submission" date="2020-06" db="EMBL/GenBank/DDBJ databases">
        <authorList>
            <consortium name="Wellcome Sanger Institute Data Sharing"/>
        </authorList>
    </citation>
    <scope>NUCLEOTIDE SEQUENCE [LARGE SCALE GENOMIC DNA]</scope>
</reference>
<dbReference type="GO" id="GO:0005737">
    <property type="term" value="C:cytoplasm"/>
    <property type="evidence" value="ECO:0007669"/>
    <property type="project" value="TreeGrafter"/>
</dbReference>
<keyword evidence="10 14" id="KW-0009">Actin-binding</keyword>
<dbReference type="SMART" id="SM00242">
    <property type="entry name" value="MYSc"/>
    <property type="match status" value="1"/>
</dbReference>
<organism evidence="19 20">
    <name type="scientific">Gouania willdenowi</name>
    <name type="common">Blunt-snouted clingfish</name>
    <name type="synonym">Lepadogaster willdenowi</name>
    <dbReference type="NCBI Taxonomy" id="441366"/>
    <lineage>
        <taxon>Eukaryota</taxon>
        <taxon>Metazoa</taxon>
        <taxon>Chordata</taxon>
        <taxon>Craniata</taxon>
        <taxon>Vertebrata</taxon>
        <taxon>Euteleostomi</taxon>
        <taxon>Actinopterygii</taxon>
        <taxon>Neopterygii</taxon>
        <taxon>Teleostei</taxon>
        <taxon>Neoteleostei</taxon>
        <taxon>Acanthomorphata</taxon>
        <taxon>Ovalentaria</taxon>
        <taxon>Blenniimorphae</taxon>
        <taxon>Blenniiformes</taxon>
        <taxon>Gobiesocoidei</taxon>
        <taxon>Gobiesocidae</taxon>
        <taxon>Gobiesocinae</taxon>
        <taxon>Gouania</taxon>
    </lineage>
</organism>
<dbReference type="Gene3D" id="2.30.30.40">
    <property type="entry name" value="SH3 Domains"/>
    <property type="match status" value="1"/>
</dbReference>
<evidence type="ECO:0000256" key="8">
    <source>
        <dbReference type="ARBA" id="ARBA00023123"/>
    </source>
</evidence>
<reference evidence="19" key="3">
    <citation type="submission" date="2025-09" db="UniProtKB">
        <authorList>
            <consortium name="Ensembl"/>
        </authorList>
    </citation>
    <scope>IDENTIFICATION</scope>
</reference>
<keyword evidence="4 14" id="KW-0547">Nucleotide-binding</keyword>
<keyword evidence="3" id="KW-0597">Phosphoprotein</keyword>
<dbReference type="GO" id="GO:0032835">
    <property type="term" value="P:glomerulus development"/>
    <property type="evidence" value="ECO:0007669"/>
    <property type="project" value="TreeGrafter"/>
</dbReference>
<dbReference type="GO" id="GO:0005516">
    <property type="term" value="F:calmodulin binding"/>
    <property type="evidence" value="ECO:0007669"/>
    <property type="project" value="UniProtKB-KW"/>
</dbReference>
<evidence type="ECO:0000259" key="18">
    <source>
        <dbReference type="PROSITE" id="PS51757"/>
    </source>
</evidence>
<feature type="domain" description="SH3" evidence="16">
    <location>
        <begin position="917"/>
        <end position="974"/>
    </location>
</feature>
<feature type="domain" description="Myosin motor" evidence="17">
    <location>
        <begin position="1"/>
        <end position="590"/>
    </location>
</feature>
<dbReference type="FunFam" id="2.30.30.40:FF:000072">
    <property type="entry name" value="Unconventional Myosin IB"/>
    <property type="match status" value="1"/>
</dbReference>
<dbReference type="InterPro" id="IPR036028">
    <property type="entry name" value="SH3-like_dom_sf"/>
</dbReference>
<dbReference type="PRINTS" id="PR00193">
    <property type="entry name" value="MYOSINHEAVY"/>
</dbReference>
<dbReference type="SMART" id="SM00326">
    <property type="entry name" value="SH3"/>
    <property type="match status" value="1"/>
</dbReference>
<evidence type="ECO:0000256" key="11">
    <source>
        <dbReference type="ARBA" id="ARBA00037432"/>
    </source>
</evidence>
<evidence type="ECO:0000256" key="15">
    <source>
        <dbReference type="SAM" id="MobiDB-lite"/>
    </source>
</evidence>
<dbReference type="InterPro" id="IPR027417">
    <property type="entry name" value="P-loop_NTPase"/>
</dbReference>
<evidence type="ECO:0000256" key="7">
    <source>
        <dbReference type="ARBA" id="ARBA00023043"/>
    </source>
</evidence>
<dbReference type="FunFam" id="1.20.58.530:FF:000007">
    <property type="entry name" value="Myosin IE"/>
    <property type="match status" value="1"/>
</dbReference>
<comment type="function">
    <text evidence="11">Induces bone resorption, acting probably through a signaling cascade which results in the secretion of factor(s) enhancing osteoclast formation and activity.</text>
</comment>
<evidence type="ECO:0000256" key="10">
    <source>
        <dbReference type="ARBA" id="ARBA00023203"/>
    </source>
</evidence>
<protein>
    <recommendedName>
        <fullName evidence="12">Osteoclast-stimulating factor 1</fullName>
    </recommendedName>
</protein>
<dbReference type="GO" id="GO:0005902">
    <property type="term" value="C:microvillus"/>
    <property type="evidence" value="ECO:0007669"/>
    <property type="project" value="TreeGrafter"/>
</dbReference>
<dbReference type="PROSITE" id="PS51757">
    <property type="entry name" value="TH1"/>
    <property type="match status" value="1"/>
</dbReference>
<dbReference type="InterPro" id="IPR001452">
    <property type="entry name" value="SH3_domain"/>
</dbReference>
<dbReference type="PANTHER" id="PTHR13140">
    <property type="entry name" value="MYOSIN"/>
    <property type="match status" value="1"/>
</dbReference>
<evidence type="ECO:0000256" key="5">
    <source>
        <dbReference type="ARBA" id="ARBA00022840"/>
    </source>
</evidence>
<reference evidence="19" key="2">
    <citation type="submission" date="2025-08" db="UniProtKB">
        <authorList>
            <consortium name="Ensembl"/>
        </authorList>
    </citation>
    <scope>IDENTIFICATION</scope>
</reference>
<dbReference type="InterPro" id="IPR010926">
    <property type="entry name" value="Myosin_TH1"/>
</dbReference>
<dbReference type="PROSITE" id="PS50002">
    <property type="entry name" value="SH3"/>
    <property type="match status" value="1"/>
</dbReference>
<evidence type="ECO:0000313" key="19">
    <source>
        <dbReference type="Ensembl" id="ENSGWIP00000053245.1"/>
    </source>
</evidence>
<evidence type="ECO:0000313" key="20">
    <source>
        <dbReference type="Proteomes" id="UP000694680"/>
    </source>
</evidence>
<dbReference type="Pfam" id="PF06017">
    <property type="entry name" value="Myosin_TH1"/>
    <property type="match status" value="1"/>
</dbReference>
<dbReference type="GO" id="GO:0007015">
    <property type="term" value="P:actin filament organization"/>
    <property type="evidence" value="ECO:0007669"/>
    <property type="project" value="TreeGrafter"/>
</dbReference>
<dbReference type="PANTHER" id="PTHR13140:SF341">
    <property type="entry name" value="UNCONVENTIONAL MYOSIN-IE"/>
    <property type="match status" value="1"/>
</dbReference>
<dbReference type="Pfam" id="PF00063">
    <property type="entry name" value="Myosin_head"/>
    <property type="match status" value="1"/>
</dbReference>
<keyword evidence="8 14" id="KW-0518">Myosin</keyword>
<keyword evidence="20" id="KW-1185">Reference proteome</keyword>
<dbReference type="Pfam" id="PF00018">
    <property type="entry name" value="SH3_1"/>
    <property type="match status" value="1"/>
</dbReference>
<dbReference type="SUPFAM" id="SSF52540">
    <property type="entry name" value="P-loop containing nucleoside triphosphate hydrolases"/>
    <property type="match status" value="1"/>
</dbReference>
<dbReference type="GO" id="GO:0016459">
    <property type="term" value="C:myosin complex"/>
    <property type="evidence" value="ECO:0007669"/>
    <property type="project" value="UniProtKB-KW"/>
</dbReference>
<dbReference type="FunFam" id="1.20.5.4820:FF:000004">
    <property type="entry name" value="Myosin IE"/>
    <property type="match status" value="1"/>
</dbReference>
<dbReference type="InterPro" id="IPR001609">
    <property type="entry name" value="Myosin_head_motor_dom-like"/>
</dbReference>
<gene>
    <name evidence="19" type="primary">myo1ea</name>
</gene>
<evidence type="ECO:0000256" key="6">
    <source>
        <dbReference type="ARBA" id="ARBA00022860"/>
    </source>
</evidence>
<evidence type="ECO:0000259" key="17">
    <source>
        <dbReference type="PROSITE" id="PS51456"/>
    </source>
</evidence>